<dbReference type="HAMAP" id="MF_00004">
    <property type="entry name" value="Aden_phosphoribosyltr"/>
    <property type="match status" value="1"/>
</dbReference>
<organism evidence="14 15">
    <name type="scientific">Mycoplasmopsis columbinasalis</name>
    <dbReference type="NCBI Taxonomy" id="114880"/>
    <lineage>
        <taxon>Bacteria</taxon>
        <taxon>Bacillati</taxon>
        <taxon>Mycoplasmatota</taxon>
        <taxon>Mycoplasmoidales</taxon>
        <taxon>Metamycoplasmataceae</taxon>
        <taxon>Mycoplasmopsis</taxon>
    </lineage>
</organism>
<accession>A0A449BAW0</accession>
<dbReference type="Proteomes" id="UP000290876">
    <property type="component" value="Chromosome"/>
</dbReference>
<keyword evidence="10 12" id="KW-0808">Transferase</keyword>
<evidence type="ECO:0000256" key="5">
    <source>
        <dbReference type="ARBA" id="ARBA00008391"/>
    </source>
</evidence>
<dbReference type="GO" id="GO:0016208">
    <property type="term" value="F:AMP binding"/>
    <property type="evidence" value="ECO:0007669"/>
    <property type="project" value="TreeGrafter"/>
</dbReference>
<dbReference type="GO" id="GO:0002055">
    <property type="term" value="F:adenine binding"/>
    <property type="evidence" value="ECO:0007669"/>
    <property type="project" value="TreeGrafter"/>
</dbReference>
<dbReference type="FunFam" id="3.40.50.2020:FF:000004">
    <property type="entry name" value="Adenine phosphoribosyltransferase"/>
    <property type="match status" value="1"/>
</dbReference>
<sequence length="172" mass="19095">MNYEKYIRTVYDFPTPGVEFKDISPLLFDADAFHQAIEEMAAACKDCDVIIGADARGFVFGAAIALRLKKPFLMARKKHKLPGDVVTIEYGLEYGKNTLELQTGFLQPGQKVAVCDDVLATGGTNEAVVRLAEQNGAKVEKVVVLVELAYLDGRKRLEDQGYQVHSLVQYHQ</sequence>
<dbReference type="InterPro" id="IPR000836">
    <property type="entry name" value="PRTase_dom"/>
</dbReference>
<protein>
    <recommendedName>
        <fullName evidence="7 12">Adenine phosphoribosyltransferase</fullName>
        <shortName evidence="12">APRT</shortName>
        <ecNumber evidence="7 12">2.4.2.7</ecNumber>
    </recommendedName>
</protein>
<comment type="subcellular location">
    <subcellularLocation>
        <location evidence="3 12">Cytoplasm</location>
    </subcellularLocation>
</comment>
<dbReference type="Pfam" id="PF00156">
    <property type="entry name" value="Pribosyltran"/>
    <property type="match status" value="1"/>
</dbReference>
<evidence type="ECO:0000313" key="14">
    <source>
        <dbReference type="EMBL" id="VEU78327.1"/>
    </source>
</evidence>
<evidence type="ECO:0000256" key="8">
    <source>
        <dbReference type="ARBA" id="ARBA00022490"/>
    </source>
</evidence>
<evidence type="ECO:0000313" key="15">
    <source>
        <dbReference type="Proteomes" id="UP000290876"/>
    </source>
</evidence>
<dbReference type="KEGG" id="mcob:NCTC10184_00569"/>
<comment type="function">
    <text evidence="2 12">Catalyzes a salvage reaction resulting in the formation of AMP, that is energically less costly than de novo synthesis.</text>
</comment>
<dbReference type="GO" id="GO:0003999">
    <property type="term" value="F:adenine phosphoribosyltransferase activity"/>
    <property type="evidence" value="ECO:0007669"/>
    <property type="project" value="UniProtKB-UniRule"/>
</dbReference>
<keyword evidence="15" id="KW-1185">Reference proteome</keyword>
<evidence type="ECO:0000256" key="9">
    <source>
        <dbReference type="ARBA" id="ARBA00022676"/>
    </source>
</evidence>
<dbReference type="AlphaFoldDB" id="A0A449BAW0"/>
<dbReference type="Gene3D" id="3.40.50.2020">
    <property type="match status" value="1"/>
</dbReference>
<dbReference type="GO" id="GO:0005737">
    <property type="term" value="C:cytoplasm"/>
    <property type="evidence" value="ECO:0007669"/>
    <property type="project" value="UniProtKB-SubCell"/>
</dbReference>
<dbReference type="CDD" id="cd06223">
    <property type="entry name" value="PRTases_typeI"/>
    <property type="match status" value="1"/>
</dbReference>
<evidence type="ECO:0000256" key="10">
    <source>
        <dbReference type="ARBA" id="ARBA00022679"/>
    </source>
</evidence>
<reference evidence="14 15" key="1">
    <citation type="submission" date="2019-01" db="EMBL/GenBank/DDBJ databases">
        <authorList>
            <consortium name="Pathogen Informatics"/>
        </authorList>
    </citation>
    <scope>NUCLEOTIDE SEQUENCE [LARGE SCALE GENOMIC DNA]</scope>
    <source>
        <strain evidence="14 15">NCTC10184</strain>
    </source>
</reference>
<evidence type="ECO:0000256" key="3">
    <source>
        <dbReference type="ARBA" id="ARBA00004496"/>
    </source>
</evidence>
<dbReference type="InterPro" id="IPR029057">
    <property type="entry name" value="PRTase-like"/>
</dbReference>
<keyword evidence="9 12" id="KW-0328">Glycosyltransferase</keyword>
<evidence type="ECO:0000256" key="4">
    <source>
        <dbReference type="ARBA" id="ARBA00004659"/>
    </source>
</evidence>
<evidence type="ECO:0000256" key="11">
    <source>
        <dbReference type="ARBA" id="ARBA00022726"/>
    </source>
</evidence>
<keyword evidence="11 12" id="KW-0660">Purine salvage</keyword>
<gene>
    <name evidence="12 14" type="primary">apt</name>
    <name evidence="14" type="ORF">NCTC10184_00569</name>
</gene>
<evidence type="ECO:0000256" key="2">
    <source>
        <dbReference type="ARBA" id="ARBA00003968"/>
    </source>
</evidence>
<feature type="domain" description="Phosphoribosyltransferase" evidence="13">
    <location>
        <begin position="29"/>
        <end position="156"/>
    </location>
</feature>
<evidence type="ECO:0000256" key="6">
    <source>
        <dbReference type="ARBA" id="ARBA00011738"/>
    </source>
</evidence>
<dbReference type="PANTHER" id="PTHR32315">
    <property type="entry name" value="ADENINE PHOSPHORIBOSYLTRANSFERASE"/>
    <property type="match status" value="1"/>
</dbReference>
<evidence type="ECO:0000259" key="13">
    <source>
        <dbReference type="Pfam" id="PF00156"/>
    </source>
</evidence>
<evidence type="ECO:0000256" key="7">
    <source>
        <dbReference type="ARBA" id="ARBA00011893"/>
    </source>
</evidence>
<dbReference type="EC" id="2.4.2.7" evidence="7 12"/>
<dbReference type="NCBIfam" id="NF002634">
    <property type="entry name" value="PRK02304.1-3"/>
    <property type="match status" value="1"/>
</dbReference>
<name>A0A449BAW0_9BACT</name>
<comment type="catalytic activity">
    <reaction evidence="1 12">
        <text>AMP + diphosphate = 5-phospho-alpha-D-ribose 1-diphosphate + adenine</text>
        <dbReference type="Rhea" id="RHEA:16609"/>
        <dbReference type="ChEBI" id="CHEBI:16708"/>
        <dbReference type="ChEBI" id="CHEBI:33019"/>
        <dbReference type="ChEBI" id="CHEBI:58017"/>
        <dbReference type="ChEBI" id="CHEBI:456215"/>
        <dbReference type="EC" id="2.4.2.7"/>
    </reaction>
</comment>
<comment type="subunit">
    <text evidence="6 12">Homodimer.</text>
</comment>
<evidence type="ECO:0000256" key="12">
    <source>
        <dbReference type="HAMAP-Rule" id="MF_00004"/>
    </source>
</evidence>
<dbReference type="GO" id="GO:0006168">
    <property type="term" value="P:adenine salvage"/>
    <property type="evidence" value="ECO:0007669"/>
    <property type="project" value="InterPro"/>
</dbReference>
<dbReference type="UniPathway" id="UPA00588">
    <property type="reaction ID" value="UER00646"/>
</dbReference>
<evidence type="ECO:0000256" key="1">
    <source>
        <dbReference type="ARBA" id="ARBA00000868"/>
    </source>
</evidence>
<comment type="similarity">
    <text evidence="5 12">Belongs to the purine/pyrimidine phosphoribosyltransferase family.</text>
</comment>
<dbReference type="SUPFAM" id="SSF53271">
    <property type="entry name" value="PRTase-like"/>
    <property type="match status" value="1"/>
</dbReference>
<dbReference type="GO" id="GO:0044209">
    <property type="term" value="P:AMP salvage"/>
    <property type="evidence" value="ECO:0007669"/>
    <property type="project" value="UniProtKB-UniRule"/>
</dbReference>
<dbReference type="NCBIfam" id="NF002636">
    <property type="entry name" value="PRK02304.1-5"/>
    <property type="match status" value="1"/>
</dbReference>
<dbReference type="OrthoDB" id="9803963at2"/>
<dbReference type="RefSeq" id="WP_129623156.1">
    <property type="nucleotide sequence ID" value="NZ_LR215043.1"/>
</dbReference>
<dbReference type="PANTHER" id="PTHR32315:SF3">
    <property type="entry name" value="ADENINE PHOSPHORIBOSYLTRANSFERASE"/>
    <property type="match status" value="1"/>
</dbReference>
<dbReference type="GO" id="GO:0006166">
    <property type="term" value="P:purine ribonucleoside salvage"/>
    <property type="evidence" value="ECO:0007669"/>
    <property type="project" value="UniProtKB-KW"/>
</dbReference>
<comment type="pathway">
    <text evidence="4 12">Purine metabolism; AMP biosynthesis via salvage pathway; AMP from adenine: step 1/1.</text>
</comment>
<proteinExistence type="inferred from homology"/>
<dbReference type="InterPro" id="IPR005764">
    <property type="entry name" value="Ade_phspho_trans"/>
</dbReference>
<dbReference type="EMBL" id="LR215043">
    <property type="protein sequence ID" value="VEU78327.1"/>
    <property type="molecule type" value="Genomic_DNA"/>
</dbReference>
<dbReference type="InterPro" id="IPR050054">
    <property type="entry name" value="UPRTase/APRTase"/>
</dbReference>
<keyword evidence="8 12" id="KW-0963">Cytoplasm</keyword>